<evidence type="ECO:0000313" key="3">
    <source>
        <dbReference type="Proteomes" id="UP000265520"/>
    </source>
</evidence>
<dbReference type="EMBL" id="LXQA010679213">
    <property type="protein sequence ID" value="MCI65626.1"/>
    <property type="molecule type" value="Genomic_DNA"/>
</dbReference>
<sequence>MTDLYLSDNPFGTGDVESHVVASVNTAIKPNVESSGNASSEAVQSQVEKSVEETLISDNPKSAETLDESRSVAEAIIDQSSLVV</sequence>
<dbReference type="Proteomes" id="UP000265520">
    <property type="component" value="Unassembled WGS sequence"/>
</dbReference>
<protein>
    <submittedName>
        <fullName evidence="2">Uncharacterized protein</fullName>
    </submittedName>
</protein>
<accession>A0A392TZS6</accession>
<reference evidence="2 3" key="1">
    <citation type="journal article" date="2018" name="Front. Plant Sci.">
        <title>Red Clover (Trifolium pratense) and Zigzag Clover (T. medium) - A Picture of Genomic Similarities and Differences.</title>
        <authorList>
            <person name="Dluhosova J."/>
            <person name="Istvanek J."/>
            <person name="Nedelnik J."/>
            <person name="Repkova J."/>
        </authorList>
    </citation>
    <scope>NUCLEOTIDE SEQUENCE [LARGE SCALE GENOMIC DNA]</scope>
    <source>
        <strain evidence="3">cv. 10/8</strain>
        <tissue evidence="2">Leaf</tissue>
    </source>
</reference>
<dbReference type="AlphaFoldDB" id="A0A392TZS6"/>
<evidence type="ECO:0000256" key="1">
    <source>
        <dbReference type="SAM" id="MobiDB-lite"/>
    </source>
</evidence>
<name>A0A392TZS6_9FABA</name>
<proteinExistence type="predicted"/>
<comment type="caution">
    <text evidence="2">The sequence shown here is derived from an EMBL/GenBank/DDBJ whole genome shotgun (WGS) entry which is preliminary data.</text>
</comment>
<organism evidence="2 3">
    <name type="scientific">Trifolium medium</name>
    <dbReference type="NCBI Taxonomy" id="97028"/>
    <lineage>
        <taxon>Eukaryota</taxon>
        <taxon>Viridiplantae</taxon>
        <taxon>Streptophyta</taxon>
        <taxon>Embryophyta</taxon>
        <taxon>Tracheophyta</taxon>
        <taxon>Spermatophyta</taxon>
        <taxon>Magnoliopsida</taxon>
        <taxon>eudicotyledons</taxon>
        <taxon>Gunneridae</taxon>
        <taxon>Pentapetalae</taxon>
        <taxon>rosids</taxon>
        <taxon>fabids</taxon>
        <taxon>Fabales</taxon>
        <taxon>Fabaceae</taxon>
        <taxon>Papilionoideae</taxon>
        <taxon>50 kb inversion clade</taxon>
        <taxon>NPAAA clade</taxon>
        <taxon>Hologalegina</taxon>
        <taxon>IRL clade</taxon>
        <taxon>Trifolieae</taxon>
        <taxon>Trifolium</taxon>
    </lineage>
</organism>
<evidence type="ECO:0000313" key="2">
    <source>
        <dbReference type="EMBL" id="MCI65626.1"/>
    </source>
</evidence>
<keyword evidence="3" id="KW-1185">Reference proteome</keyword>
<feature type="region of interest" description="Disordered" evidence="1">
    <location>
        <begin position="31"/>
        <end position="68"/>
    </location>
</feature>
<feature type="non-terminal residue" evidence="2">
    <location>
        <position position="84"/>
    </location>
</feature>
<feature type="compositionally biased region" description="Polar residues" evidence="1">
    <location>
        <begin position="31"/>
        <end position="48"/>
    </location>
</feature>